<feature type="transmembrane region" description="Helical" evidence="8">
    <location>
        <begin position="79"/>
        <end position="95"/>
    </location>
</feature>
<keyword evidence="10" id="KW-1185">Reference proteome</keyword>
<keyword evidence="3" id="KW-1003">Cell membrane</keyword>
<evidence type="ECO:0000256" key="6">
    <source>
        <dbReference type="ARBA" id="ARBA00023136"/>
    </source>
</evidence>
<accession>A0ABP2NMU2</accession>
<reference evidence="9 10" key="1">
    <citation type="submission" date="2012-01" db="EMBL/GenBank/DDBJ databases">
        <title>The Genome Sequence of Megamonas funiformis YIT 11815.</title>
        <authorList>
            <consortium name="The Broad Institute Genome Sequencing Platform"/>
            <person name="Earl A."/>
            <person name="Ward D."/>
            <person name="Feldgarden M."/>
            <person name="Gevers D."/>
            <person name="Morotomi M."/>
            <person name="Young S.K."/>
            <person name="Zeng Q."/>
            <person name="Gargeya S."/>
            <person name="Fitzgerald M."/>
            <person name="Haas B."/>
            <person name="Abouelleil A."/>
            <person name="Alvarado L."/>
            <person name="Arachchi H.M."/>
            <person name="Berlin A."/>
            <person name="Chapman S.B."/>
            <person name="Gearin G."/>
            <person name="Goldberg J."/>
            <person name="Griggs A."/>
            <person name="Gujja S."/>
            <person name="Hansen M."/>
            <person name="Heiman D."/>
            <person name="Howarth C."/>
            <person name="Larimer J."/>
            <person name="Lui A."/>
            <person name="MacDonald P.J.P."/>
            <person name="McCowen C."/>
            <person name="Montmayeur A."/>
            <person name="Murphy C."/>
            <person name="Neiman D."/>
            <person name="Pearson M."/>
            <person name="Priest M."/>
            <person name="Roberts A."/>
            <person name="Saif S."/>
            <person name="Shea T."/>
            <person name="Sisk P."/>
            <person name="Stolte C."/>
            <person name="Sykes S."/>
            <person name="Wortman J."/>
            <person name="Nusbaum C."/>
            <person name="Birren B."/>
        </authorList>
    </citation>
    <scope>NUCLEOTIDE SEQUENCE [LARGE SCALE GENOMIC DNA]</scope>
    <source>
        <strain evidence="9 10">YIT 11815</strain>
    </source>
</reference>
<feature type="transmembrane region" description="Helical" evidence="8">
    <location>
        <begin position="6"/>
        <end position="26"/>
    </location>
</feature>
<dbReference type="CDD" id="cd01127">
    <property type="entry name" value="TrwB_TraG_TraD_VirD4"/>
    <property type="match status" value="1"/>
</dbReference>
<keyword evidence="4 8" id="KW-0812">Transmembrane</keyword>
<comment type="caution">
    <text evidence="9">The sequence shown here is derived from an EMBL/GenBank/DDBJ whole genome shotgun (WGS) entry which is preliminary data.</text>
</comment>
<comment type="similarity">
    <text evidence="2">Belongs to the VirD4/TraG family.</text>
</comment>
<organism evidence="9 10">
    <name type="scientific">Megamonas funiformis YIT 11815</name>
    <dbReference type="NCBI Taxonomy" id="742816"/>
    <lineage>
        <taxon>Bacteria</taxon>
        <taxon>Bacillati</taxon>
        <taxon>Bacillota</taxon>
        <taxon>Negativicutes</taxon>
        <taxon>Selenomonadales</taxon>
        <taxon>Selenomonadaceae</taxon>
        <taxon>Megamonas</taxon>
    </lineage>
</organism>
<keyword evidence="7" id="KW-0175">Coiled coil</keyword>
<keyword evidence="5 8" id="KW-1133">Transmembrane helix</keyword>
<evidence type="ECO:0000256" key="2">
    <source>
        <dbReference type="ARBA" id="ARBA00008806"/>
    </source>
</evidence>
<dbReference type="Pfam" id="PF02534">
    <property type="entry name" value="T4SS-DNA_transf"/>
    <property type="match status" value="2"/>
</dbReference>
<sequence length="999" mass="114322">MQNPINRFITFLSITVLFTFIGIFVATQQVAYHCEYDSALGQGFQITNNIVLYKPWMFIIWYIHASDIIPTIIHNAENSIYICILLGMSISLFIIRRKSPNTSHGSATWGGKRDIKKAHLKAKEGVILGINPFTYTKNLIYKQTYLLQYDINEKSHTLIVAPTRTGKGVGVIIPTLLTWKESVFVLDIKDGENWDYTASFRRKGLKQKVLNFNPLDTKGITARWNPIAEVQYRTDREYADVMTIANMIADPTGKMANDPKSKHWVLTASALIEAVIMHLLYVHDKEHKPVPNMGDVTRFISSSSRSFDEAITEMMYYQHITPEEAFSDDNIFQKIYGDYVEINAFNDSFLETEETDSLKLRKIRSDILNISEDDLDKNSYYNDYSKFLNFSEIKAYFKDDYQNLDFEMKPYCFLLTHPRVASGAYKMASRAEEEQSSVLSTAATGFQLYQDPVISKNTAVSDFKLDDVMNYEKAVSLYLVASSADRAILQPIFRLMLDFFLRRNMKNLTERKKHKCLLLLDEFPQIGKIDQFEMAIATMAGYQLRSLIIIQNLSQLYSIYGKDTSIISNCAVRVFYTPNDDNTPKVISNMLGKETITVTSKSETNNLLKKNKSWQSAARDLMTVDEVLNLPESQEIVFINGKRPILAKKLLYYKIPFFLNRVSIWQKEDNNVLNPKYPPLLKSDYCTIVDSYTKLLPKAVEKGKLNSLSNNITLKKNTKKINSKLSVISLYILTIKNKIKTLLAKKKQQPEKISQPNFVVKDSINELQKPKTKTSITSAITSAEEVPVTAIEDIQQIEELEPIQNESEDNMNMLETKTDEQIPGMGDLITKQNTTKTTENEATFTDTFEDDDINQAKDNYTETVNNNNDETKNTEIEHVKSDEGSETKEINSKAEDNKTNQVNVVTEQTSTETSTNEPKPTTKSKKTIIQRKLIKRKSPSEVDMKMLSYLHNLGIANIEELNFYLDNCTLSIDEIQEKIARYQQELDEFAAIYDELEAS</sequence>
<evidence type="ECO:0000256" key="4">
    <source>
        <dbReference type="ARBA" id="ARBA00022692"/>
    </source>
</evidence>
<evidence type="ECO:0000256" key="8">
    <source>
        <dbReference type="SAM" id="Phobius"/>
    </source>
</evidence>
<comment type="subcellular location">
    <subcellularLocation>
        <location evidence="1">Cell membrane</location>
        <topology evidence="1">Multi-pass membrane protein</topology>
    </subcellularLocation>
</comment>
<dbReference type="InterPro" id="IPR027417">
    <property type="entry name" value="P-loop_NTPase"/>
</dbReference>
<evidence type="ECO:0000256" key="7">
    <source>
        <dbReference type="SAM" id="Coils"/>
    </source>
</evidence>
<dbReference type="Gene3D" id="3.40.50.300">
    <property type="entry name" value="P-loop containing nucleotide triphosphate hydrolases"/>
    <property type="match status" value="1"/>
</dbReference>
<dbReference type="SUPFAM" id="SSF52540">
    <property type="entry name" value="P-loop containing nucleoside triphosphate hydrolases"/>
    <property type="match status" value="1"/>
</dbReference>
<evidence type="ECO:0000313" key="9">
    <source>
        <dbReference type="EMBL" id="EHR38929.1"/>
    </source>
</evidence>
<dbReference type="InterPro" id="IPR051539">
    <property type="entry name" value="T4SS-coupling_protein"/>
</dbReference>
<dbReference type="Proteomes" id="UP000005963">
    <property type="component" value="Unassembled WGS sequence"/>
</dbReference>
<feature type="coiled-coil region" evidence="7">
    <location>
        <begin position="965"/>
        <end position="999"/>
    </location>
</feature>
<proteinExistence type="inferred from homology"/>
<dbReference type="PANTHER" id="PTHR37937">
    <property type="entry name" value="CONJUGATIVE TRANSFER: DNA TRANSPORT"/>
    <property type="match status" value="1"/>
</dbReference>
<dbReference type="PANTHER" id="PTHR37937:SF1">
    <property type="entry name" value="CONJUGATIVE TRANSFER: DNA TRANSPORT"/>
    <property type="match status" value="1"/>
</dbReference>
<evidence type="ECO:0000256" key="3">
    <source>
        <dbReference type="ARBA" id="ARBA00022475"/>
    </source>
</evidence>
<evidence type="ECO:0000256" key="1">
    <source>
        <dbReference type="ARBA" id="ARBA00004651"/>
    </source>
</evidence>
<dbReference type="InterPro" id="IPR003688">
    <property type="entry name" value="TraG/VirD4"/>
</dbReference>
<evidence type="ECO:0000256" key="5">
    <source>
        <dbReference type="ARBA" id="ARBA00022989"/>
    </source>
</evidence>
<dbReference type="GeneID" id="62778970"/>
<dbReference type="RefSeq" id="WP_008537516.1">
    <property type="nucleotide sequence ID" value="NZ_JH601090.1"/>
</dbReference>
<gene>
    <name evidence="9" type="ORF">HMPREF9454_00322</name>
</gene>
<evidence type="ECO:0000313" key="10">
    <source>
        <dbReference type="Proteomes" id="UP000005963"/>
    </source>
</evidence>
<dbReference type="EMBL" id="ADMB01000014">
    <property type="protein sequence ID" value="EHR38929.1"/>
    <property type="molecule type" value="Genomic_DNA"/>
</dbReference>
<keyword evidence="6 8" id="KW-0472">Membrane</keyword>
<protein>
    <recommendedName>
        <fullName evidence="11">TraD/TraG TraM recognition site domain-containing protein</fullName>
    </recommendedName>
</protein>
<name>A0ABP2NMU2_9FIRM</name>
<evidence type="ECO:0008006" key="11">
    <source>
        <dbReference type="Google" id="ProtNLM"/>
    </source>
</evidence>